<reference evidence="2" key="2">
    <citation type="submission" date="2020-08" db="EMBL/GenBank/DDBJ databases">
        <authorList>
            <person name="Shumante A."/>
            <person name="Zimin A.V."/>
            <person name="Puiu D."/>
            <person name="Salzberg S.L."/>
        </authorList>
    </citation>
    <scope>NUCLEOTIDE SEQUENCE</scope>
    <source>
        <strain evidence="2">WC2-LM</strain>
        <tissue evidence="2">Liver</tissue>
    </source>
</reference>
<reference evidence="3 4" key="1">
    <citation type="submission" date="2019-04" db="EMBL/GenBank/DDBJ databases">
        <authorList>
            <person name="Alioto T."/>
            <person name="Alioto T."/>
        </authorList>
    </citation>
    <scope>NUCLEOTIDE SEQUENCE [LARGE SCALE GENOMIC DNA]</scope>
</reference>
<feature type="compositionally biased region" description="Basic residues" evidence="1">
    <location>
        <begin position="92"/>
        <end position="106"/>
    </location>
</feature>
<gene>
    <name evidence="2" type="ORF">GHT09_002911</name>
    <name evidence="3" type="ORF">MONAX_5E025277</name>
</gene>
<sequence>MEMEEGRRKKIENEIGDYGNETFIEDLSSGPQEENYISPGENSLKFPAGKLQTAVLLHDIPENFHEWTSGLMLESTSFMTNNGPTFEDKQLTPKHRFNTHRNGHSA</sequence>
<keyword evidence="4" id="KW-1185">Reference proteome</keyword>
<evidence type="ECO:0000256" key="1">
    <source>
        <dbReference type="SAM" id="MobiDB-lite"/>
    </source>
</evidence>
<dbReference type="AlphaFoldDB" id="A0A5E4BW20"/>
<organism evidence="3 4">
    <name type="scientific">Marmota monax</name>
    <name type="common">Woodchuck</name>
    <dbReference type="NCBI Taxonomy" id="9995"/>
    <lineage>
        <taxon>Eukaryota</taxon>
        <taxon>Metazoa</taxon>
        <taxon>Chordata</taxon>
        <taxon>Craniata</taxon>
        <taxon>Vertebrata</taxon>
        <taxon>Euteleostomi</taxon>
        <taxon>Mammalia</taxon>
        <taxon>Eutheria</taxon>
        <taxon>Euarchontoglires</taxon>
        <taxon>Glires</taxon>
        <taxon>Rodentia</taxon>
        <taxon>Sciuromorpha</taxon>
        <taxon>Sciuridae</taxon>
        <taxon>Xerinae</taxon>
        <taxon>Marmotini</taxon>
        <taxon>Marmota</taxon>
    </lineage>
</organism>
<accession>A0A5E4BW20</accession>
<dbReference type="Proteomes" id="UP000335636">
    <property type="component" value="Unassembled WGS sequence"/>
</dbReference>
<feature type="region of interest" description="Disordered" evidence="1">
    <location>
        <begin position="85"/>
        <end position="106"/>
    </location>
</feature>
<dbReference type="EMBL" id="WJEC01000128">
    <property type="protein sequence ID" value="KAF7485565.1"/>
    <property type="molecule type" value="Genomic_DNA"/>
</dbReference>
<dbReference type="EMBL" id="CABDUW010000698">
    <property type="protein sequence ID" value="VTJ73774.1"/>
    <property type="molecule type" value="Genomic_DNA"/>
</dbReference>
<proteinExistence type="predicted"/>
<protein>
    <submittedName>
        <fullName evidence="3">Uncharacterized protein</fullName>
    </submittedName>
</protein>
<name>A0A5E4BW20_MARMO</name>
<evidence type="ECO:0000313" key="2">
    <source>
        <dbReference type="EMBL" id="KAF7485565.1"/>
    </source>
</evidence>
<dbReference type="Proteomes" id="UP000662637">
    <property type="component" value="Unassembled WGS sequence"/>
</dbReference>
<evidence type="ECO:0000313" key="3">
    <source>
        <dbReference type="EMBL" id="VTJ73774.1"/>
    </source>
</evidence>
<evidence type="ECO:0000313" key="4">
    <source>
        <dbReference type="Proteomes" id="UP000335636"/>
    </source>
</evidence>